<proteinExistence type="inferred from homology"/>
<organism evidence="19 20">
    <name type="scientific">Hypsibius exemplaris</name>
    <name type="common">Freshwater tardigrade</name>
    <dbReference type="NCBI Taxonomy" id="2072580"/>
    <lineage>
        <taxon>Eukaryota</taxon>
        <taxon>Metazoa</taxon>
        <taxon>Ecdysozoa</taxon>
        <taxon>Tardigrada</taxon>
        <taxon>Eutardigrada</taxon>
        <taxon>Parachela</taxon>
        <taxon>Hypsibioidea</taxon>
        <taxon>Hypsibiidae</taxon>
        <taxon>Hypsibius</taxon>
    </lineage>
</organism>
<evidence type="ECO:0000256" key="2">
    <source>
        <dbReference type="ARBA" id="ARBA00004922"/>
    </source>
</evidence>
<keyword evidence="20" id="KW-1185">Reference proteome</keyword>
<dbReference type="InterPro" id="IPR032421">
    <property type="entry name" value="PMT_4TMC"/>
</dbReference>
<feature type="compositionally biased region" description="Acidic residues" evidence="16">
    <location>
        <begin position="1"/>
        <end position="10"/>
    </location>
</feature>
<feature type="transmembrane region" description="Helical" evidence="17">
    <location>
        <begin position="709"/>
        <end position="728"/>
    </location>
</feature>
<dbReference type="EC" id="2.4.1.109" evidence="4"/>
<dbReference type="InterPro" id="IPR003342">
    <property type="entry name" value="ArnT-like_N"/>
</dbReference>
<reference evidence="20" key="1">
    <citation type="submission" date="2017-01" db="EMBL/GenBank/DDBJ databases">
        <title>Comparative genomics of anhydrobiosis in the tardigrade Hypsibius dujardini.</title>
        <authorList>
            <person name="Yoshida Y."/>
            <person name="Koutsovoulos G."/>
            <person name="Laetsch D."/>
            <person name="Stevens L."/>
            <person name="Kumar S."/>
            <person name="Horikawa D."/>
            <person name="Ishino K."/>
            <person name="Komine S."/>
            <person name="Tomita M."/>
            <person name="Blaxter M."/>
            <person name="Arakawa K."/>
        </authorList>
    </citation>
    <scope>NUCLEOTIDE SEQUENCE [LARGE SCALE GENOMIC DNA]</scope>
    <source>
        <strain evidence="20">Z151</strain>
    </source>
</reference>
<evidence type="ECO:0000256" key="11">
    <source>
        <dbReference type="ARBA" id="ARBA00023136"/>
    </source>
</evidence>
<keyword evidence="15" id="KW-0175">Coiled coil</keyword>
<dbReference type="Gene3D" id="2.80.10.50">
    <property type="match status" value="1"/>
</dbReference>
<evidence type="ECO:0000256" key="9">
    <source>
        <dbReference type="ARBA" id="ARBA00022824"/>
    </source>
</evidence>
<evidence type="ECO:0000256" key="16">
    <source>
        <dbReference type="SAM" id="MobiDB-lite"/>
    </source>
</evidence>
<feature type="transmembrane region" description="Helical" evidence="17">
    <location>
        <begin position="653"/>
        <end position="671"/>
    </location>
</feature>
<evidence type="ECO:0000256" key="3">
    <source>
        <dbReference type="ARBA" id="ARBA00007222"/>
    </source>
</evidence>
<comment type="caution">
    <text evidence="19">The sequence shown here is derived from an EMBL/GenBank/DDBJ whole genome shotgun (WGS) entry which is preliminary data.</text>
</comment>
<dbReference type="InterPro" id="IPR016093">
    <property type="entry name" value="MIR_motif"/>
</dbReference>
<dbReference type="SMART" id="SM00472">
    <property type="entry name" value="MIR"/>
    <property type="match status" value="3"/>
</dbReference>
<dbReference type="UniPathway" id="UPA00378"/>
<keyword evidence="7 17" id="KW-0812">Transmembrane</keyword>
<feature type="domain" description="MIR" evidence="18">
    <location>
        <begin position="328"/>
        <end position="393"/>
    </location>
</feature>
<feature type="transmembrane region" description="Helical" evidence="17">
    <location>
        <begin position="611"/>
        <end position="633"/>
    </location>
</feature>
<dbReference type="OrthoDB" id="292747at2759"/>
<evidence type="ECO:0000256" key="15">
    <source>
        <dbReference type="SAM" id="Coils"/>
    </source>
</evidence>
<comment type="similarity">
    <text evidence="3">Belongs to the glycosyltransferase 39 family.</text>
</comment>
<dbReference type="GO" id="GO:0005789">
    <property type="term" value="C:endoplasmic reticulum membrane"/>
    <property type="evidence" value="ECO:0007669"/>
    <property type="project" value="UniProtKB-SubCell"/>
</dbReference>
<evidence type="ECO:0000256" key="7">
    <source>
        <dbReference type="ARBA" id="ARBA00022692"/>
    </source>
</evidence>
<comment type="pathway">
    <text evidence="2">Protein modification; protein glycosylation.</text>
</comment>
<feature type="transmembrane region" description="Helical" evidence="17">
    <location>
        <begin position="191"/>
        <end position="207"/>
    </location>
</feature>
<dbReference type="CDD" id="cd23281">
    <property type="entry name" value="beta-trefoil_MIR_POMT1"/>
    <property type="match status" value="1"/>
</dbReference>
<feature type="transmembrane region" description="Helical" evidence="17">
    <location>
        <begin position="219"/>
        <end position="250"/>
    </location>
</feature>
<dbReference type="Pfam" id="PF16192">
    <property type="entry name" value="PMT_4TMC"/>
    <property type="match status" value="1"/>
</dbReference>
<dbReference type="EMBL" id="MTYJ01000016">
    <property type="protein sequence ID" value="OQV22657.1"/>
    <property type="molecule type" value="Genomic_DNA"/>
</dbReference>
<keyword evidence="8" id="KW-0677">Repeat</keyword>
<evidence type="ECO:0000256" key="14">
    <source>
        <dbReference type="ARBA" id="ARBA00045102"/>
    </source>
</evidence>
<evidence type="ECO:0000256" key="10">
    <source>
        <dbReference type="ARBA" id="ARBA00022989"/>
    </source>
</evidence>
<evidence type="ECO:0000256" key="4">
    <source>
        <dbReference type="ARBA" id="ARBA00012839"/>
    </source>
</evidence>
<evidence type="ECO:0000256" key="5">
    <source>
        <dbReference type="ARBA" id="ARBA00022676"/>
    </source>
</evidence>
<dbReference type="SUPFAM" id="SSF82109">
    <property type="entry name" value="MIR domain"/>
    <property type="match status" value="1"/>
</dbReference>
<dbReference type="PROSITE" id="PS50919">
    <property type="entry name" value="MIR"/>
    <property type="match status" value="2"/>
</dbReference>
<feature type="region of interest" description="Disordered" evidence="16">
    <location>
        <begin position="1"/>
        <end position="38"/>
    </location>
</feature>
<dbReference type="Pfam" id="PF02366">
    <property type="entry name" value="PMT"/>
    <property type="match status" value="1"/>
</dbReference>
<feature type="region of interest" description="Disordered" evidence="16">
    <location>
        <begin position="869"/>
        <end position="918"/>
    </location>
</feature>
<evidence type="ECO:0000256" key="8">
    <source>
        <dbReference type="ARBA" id="ARBA00022737"/>
    </source>
</evidence>
<keyword evidence="10 17" id="KW-1133">Transmembrane helix</keyword>
<feature type="transmembrane region" description="Helical" evidence="17">
    <location>
        <begin position="678"/>
        <end position="697"/>
    </location>
</feature>
<evidence type="ECO:0000256" key="12">
    <source>
        <dbReference type="ARBA" id="ARBA00039583"/>
    </source>
</evidence>
<evidence type="ECO:0000256" key="13">
    <source>
        <dbReference type="ARBA" id="ARBA00045085"/>
    </source>
</evidence>
<evidence type="ECO:0000313" key="19">
    <source>
        <dbReference type="EMBL" id="OQV22657.1"/>
    </source>
</evidence>
<sequence>MEPSDEEFEEDRGKSLRNGTECLDQAPRKKSLPDKDDGAHLQPISRENFFSAFSSDTVVLTLLTIIAAVTRLWHLGHPHTALKSEESFSQSVEDYRTGTFHFGRDPPFPQQLTSYLAGTDEDDFDDDLENGVSLACLRFLPALFGTVSVPISYLIMKDIGCSRLAAGFVVLAFLLEPAFIIASRVAAAESFGRFFAMLSVFLLLRFVKEKRSDSMGASVYSTLIGLSLGLAISSTYASICTLLLCVWIAFRSVWKVVGNLSLTWWQIFGYIRLCINAVIFLPLAVYICCITFHIIWLPFAGMNHLPGLSLAFESTLEGGMDVVASSQPDYVAYGSLVSLRNVMGAPDRPCWVHSHKMAYPKTYGDDGRRSSNQQQVTGFAFKDVLNWWVIKDPNAEETALDDPPVGIQDGDIVQLMHGLTNRLLNSYEVIQAPMSPECQEICAYTDTPHPQQNRWRIIFVHDYEPGTKLQNGIQFFLQHVPSAGLLTLTKKKLPHWALEHWEVAACHPGEEPTNASEWTIDEHRYPEWHRKTNTQEREWEIRGQEFLPEGPSRLSLWNKFLHLHRAVLSLKDANTQGDVATPMQWLTGRTVAMVWGKPKSKRQIALLSGSLVWRCGSAAILTAPVILVILWLWRARYPLSSPIPEKEWSRIAFTAEVFLVGFFLNFLPYFVTEEPLFLHEYLPALGFAIFLAGALLGEIVDQTLPKSTAQLVGLSFWAAWAAVLFYNFQQSFSLTYGMSDAIICPDQMPIHTASKEMAFLFRRRQPDACHCARLRAEKDVLLEELSKATRQVGHFEGIVLQLDRKLDDLRSPTVPLSTMRDNSLAQAMNAPIGMAKPPHVAVEEASCLSFARGDEPDVVAEYLSEARDEWDIDDSDSDEEEREYPPFELAHSLKRNSHERSAVKTDQEQEQEQEPKQPAKLAVVEQHDFGSQCDHSDFPYIPVNTNYSSKNAWILEDDDGDASDEGGKDDVPTLDRTASSLLGLNINGDTNTAITTADVTRLIQNATQLAQERQIPADALALAKTKLTEELTEENSLLQANLLEIADKLTTRNNELTTVSEALEALRANMEKMQQQYLRMQQPPTQVEAKDSIATRGSQYKSPTDLALQDSILTVENVSISSEIKSNLIRIRLSSERQQYAHEKAMLTDALEKTLRENVTLNESLESLRQDKDQIEELFIQTNRQQKEAETKLRSLRMNYSPSQVIDVRMSETFESGLRSNASGAMTVVETQHLPPDKQRSSGVAHYLKTTFRWPAQNPDKRDKFQARKHLKKLVGRSQRDKYRLFKKKKSVFNVVTLI</sequence>
<comment type="subcellular location">
    <subcellularLocation>
        <location evidence="1">Endoplasmic reticulum membrane</location>
        <topology evidence="1">Multi-pass membrane protein</topology>
    </subcellularLocation>
</comment>
<feature type="domain" description="MIR" evidence="18">
    <location>
        <begin position="404"/>
        <end position="460"/>
    </location>
</feature>
<dbReference type="PANTHER" id="PTHR10050">
    <property type="entry name" value="DOLICHYL-PHOSPHATE-MANNOSE--PROTEIN MANNOSYLTRANSFERASE"/>
    <property type="match status" value="1"/>
</dbReference>
<evidence type="ECO:0000313" key="20">
    <source>
        <dbReference type="Proteomes" id="UP000192578"/>
    </source>
</evidence>
<dbReference type="PANTHER" id="PTHR10050:SF46">
    <property type="entry name" value="PROTEIN O-MANNOSYL-TRANSFERASE 2"/>
    <property type="match status" value="1"/>
</dbReference>
<feature type="coiled-coil region" evidence="15">
    <location>
        <begin position="1151"/>
        <end position="1185"/>
    </location>
</feature>
<keyword evidence="6" id="KW-0808">Transferase</keyword>
<dbReference type="InterPro" id="IPR027005">
    <property type="entry name" value="PMT-like"/>
</dbReference>
<protein>
    <recommendedName>
        <fullName evidence="12">Protein O-mannosyl-transferase 2</fullName>
        <ecNumber evidence="4">2.4.1.109</ecNumber>
    </recommendedName>
</protein>
<dbReference type="GO" id="GO:0004169">
    <property type="term" value="F:dolichyl-phosphate-mannose-protein mannosyltransferase activity"/>
    <property type="evidence" value="ECO:0007669"/>
    <property type="project" value="UniProtKB-EC"/>
</dbReference>
<feature type="compositionally biased region" description="Acidic residues" evidence="16">
    <location>
        <begin position="870"/>
        <end position="882"/>
    </location>
</feature>
<evidence type="ECO:0000256" key="6">
    <source>
        <dbReference type="ARBA" id="ARBA00022679"/>
    </source>
</evidence>
<evidence type="ECO:0000256" key="1">
    <source>
        <dbReference type="ARBA" id="ARBA00004477"/>
    </source>
</evidence>
<comment type="catalytic activity">
    <reaction evidence="13">
        <text>a di-trans,poly-cis-dolichyl beta-D-mannosyl phosphate + L-threonyl-[protein] = 3-O-(alpha-D-mannosyl)-L-threonyl-[protein] + a di-trans,poly-cis-dolichyl phosphate + H(+)</text>
        <dbReference type="Rhea" id="RHEA:53396"/>
        <dbReference type="Rhea" id="RHEA-COMP:11060"/>
        <dbReference type="Rhea" id="RHEA-COMP:13547"/>
        <dbReference type="Rhea" id="RHEA-COMP:19498"/>
        <dbReference type="Rhea" id="RHEA-COMP:19501"/>
        <dbReference type="ChEBI" id="CHEBI:15378"/>
        <dbReference type="ChEBI" id="CHEBI:30013"/>
        <dbReference type="ChEBI" id="CHEBI:57683"/>
        <dbReference type="ChEBI" id="CHEBI:58211"/>
        <dbReference type="ChEBI" id="CHEBI:137323"/>
        <dbReference type="EC" id="2.4.1.109"/>
    </reaction>
</comment>
<keyword evidence="9" id="KW-0256">Endoplasmic reticulum</keyword>
<keyword evidence="11 17" id="KW-0472">Membrane</keyword>
<accession>A0A1W0X509</accession>
<feature type="transmembrane region" description="Helical" evidence="17">
    <location>
        <begin position="270"/>
        <end position="296"/>
    </location>
</feature>
<dbReference type="Proteomes" id="UP000192578">
    <property type="component" value="Unassembled WGS sequence"/>
</dbReference>
<feature type="transmembrane region" description="Helical" evidence="17">
    <location>
        <begin position="164"/>
        <end position="185"/>
    </location>
</feature>
<gene>
    <name evidence="19" type="ORF">BV898_03482</name>
</gene>
<keyword evidence="5" id="KW-0328">Glycosyltransferase</keyword>
<evidence type="ECO:0000256" key="17">
    <source>
        <dbReference type="SAM" id="Phobius"/>
    </source>
</evidence>
<name>A0A1W0X509_HYPEX</name>
<dbReference type="InterPro" id="IPR036300">
    <property type="entry name" value="MIR_dom_sf"/>
</dbReference>
<comment type="catalytic activity">
    <reaction evidence="14">
        <text>a di-trans,poly-cis-dolichyl beta-D-mannosyl phosphate + L-seryl-[protein] = 3-O-(alpha-D-mannosyl)-L-seryl-[protein] + a di-trans,poly-cis-dolichyl phosphate + H(+)</text>
        <dbReference type="Rhea" id="RHEA:17377"/>
        <dbReference type="Rhea" id="RHEA-COMP:9863"/>
        <dbReference type="Rhea" id="RHEA-COMP:13546"/>
        <dbReference type="Rhea" id="RHEA-COMP:19498"/>
        <dbReference type="Rhea" id="RHEA-COMP:19501"/>
        <dbReference type="ChEBI" id="CHEBI:15378"/>
        <dbReference type="ChEBI" id="CHEBI:29999"/>
        <dbReference type="ChEBI" id="CHEBI:57683"/>
        <dbReference type="ChEBI" id="CHEBI:58211"/>
        <dbReference type="ChEBI" id="CHEBI:137321"/>
        <dbReference type="EC" id="2.4.1.109"/>
    </reaction>
</comment>
<feature type="compositionally biased region" description="Basic and acidic residues" evidence="16">
    <location>
        <begin position="896"/>
        <end position="917"/>
    </location>
</feature>
<evidence type="ECO:0000259" key="18">
    <source>
        <dbReference type="PROSITE" id="PS50919"/>
    </source>
</evidence>